<evidence type="ECO:0000313" key="4">
    <source>
        <dbReference type="EMBL" id="ERL06987.1"/>
    </source>
</evidence>
<dbReference type="Gene3D" id="1.10.10.60">
    <property type="entry name" value="Homeodomain-like"/>
    <property type="match status" value="1"/>
</dbReference>
<dbReference type="Gene3D" id="1.10.357.10">
    <property type="entry name" value="Tetracycline Repressor, domain 2"/>
    <property type="match status" value="1"/>
</dbReference>
<feature type="DNA-binding region" description="H-T-H motif" evidence="2">
    <location>
        <begin position="28"/>
        <end position="47"/>
    </location>
</feature>
<dbReference type="PATRIC" id="fig|1125712.3.peg.1789"/>
<organism evidence="4 5">
    <name type="scientific">Olsenella profusa F0195</name>
    <dbReference type="NCBI Taxonomy" id="1125712"/>
    <lineage>
        <taxon>Bacteria</taxon>
        <taxon>Bacillati</taxon>
        <taxon>Actinomycetota</taxon>
        <taxon>Coriobacteriia</taxon>
        <taxon>Coriobacteriales</taxon>
        <taxon>Atopobiaceae</taxon>
        <taxon>Olsenella</taxon>
    </lineage>
</organism>
<accession>U2UV31</accession>
<dbReference type="PANTHER" id="PTHR30055:SF146">
    <property type="entry name" value="HTH-TYPE TRANSCRIPTIONAL DUAL REGULATOR CECR"/>
    <property type="match status" value="1"/>
</dbReference>
<name>U2UV31_9ACTN</name>
<dbReference type="Pfam" id="PF00440">
    <property type="entry name" value="TetR_N"/>
    <property type="match status" value="1"/>
</dbReference>
<dbReference type="InterPro" id="IPR050109">
    <property type="entry name" value="HTH-type_TetR-like_transc_reg"/>
</dbReference>
<dbReference type="RefSeq" id="WP_021726726.1">
    <property type="nucleotide sequence ID" value="NZ_AWEZ01000061.1"/>
</dbReference>
<dbReference type="GO" id="GO:0000976">
    <property type="term" value="F:transcription cis-regulatory region binding"/>
    <property type="evidence" value="ECO:0007669"/>
    <property type="project" value="TreeGrafter"/>
</dbReference>
<feature type="domain" description="HTH tetR-type" evidence="3">
    <location>
        <begin position="5"/>
        <end position="65"/>
    </location>
</feature>
<dbReference type="PANTHER" id="PTHR30055">
    <property type="entry name" value="HTH-TYPE TRANSCRIPTIONAL REGULATOR RUTR"/>
    <property type="match status" value="1"/>
</dbReference>
<dbReference type="AlphaFoldDB" id="U2UV31"/>
<proteinExistence type="predicted"/>
<evidence type="ECO:0000313" key="5">
    <source>
        <dbReference type="Proteomes" id="UP000016638"/>
    </source>
</evidence>
<evidence type="ECO:0000256" key="2">
    <source>
        <dbReference type="PROSITE-ProRule" id="PRU00335"/>
    </source>
</evidence>
<dbReference type="STRING" id="1125712.HMPREF1316_0947"/>
<dbReference type="PRINTS" id="PR00455">
    <property type="entry name" value="HTHTETR"/>
</dbReference>
<keyword evidence="5" id="KW-1185">Reference proteome</keyword>
<keyword evidence="1 2" id="KW-0238">DNA-binding</keyword>
<protein>
    <submittedName>
        <fullName evidence="4">Transcriptional regulator, TetR family</fullName>
    </submittedName>
</protein>
<dbReference type="eggNOG" id="COG1309">
    <property type="taxonomic scope" value="Bacteria"/>
</dbReference>
<dbReference type="InterPro" id="IPR009057">
    <property type="entry name" value="Homeodomain-like_sf"/>
</dbReference>
<dbReference type="PROSITE" id="PS50977">
    <property type="entry name" value="HTH_TETR_2"/>
    <property type="match status" value="1"/>
</dbReference>
<dbReference type="GO" id="GO:0003700">
    <property type="term" value="F:DNA-binding transcription factor activity"/>
    <property type="evidence" value="ECO:0007669"/>
    <property type="project" value="TreeGrafter"/>
</dbReference>
<dbReference type="Proteomes" id="UP000016638">
    <property type="component" value="Unassembled WGS sequence"/>
</dbReference>
<dbReference type="SUPFAM" id="SSF46689">
    <property type="entry name" value="Homeodomain-like"/>
    <property type="match status" value="1"/>
</dbReference>
<gene>
    <name evidence="4" type="ORF">HMPREF1316_0947</name>
</gene>
<comment type="caution">
    <text evidence="4">The sequence shown here is derived from an EMBL/GenBank/DDBJ whole genome shotgun (WGS) entry which is preliminary data.</text>
</comment>
<evidence type="ECO:0000256" key="1">
    <source>
        <dbReference type="ARBA" id="ARBA00023125"/>
    </source>
</evidence>
<dbReference type="InterPro" id="IPR001647">
    <property type="entry name" value="HTH_TetR"/>
</dbReference>
<evidence type="ECO:0000259" key="3">
    <source>
        <dbReference type="PROSITE" id="PS50977"/>
    </source>
</evidence>
<reference evidence="4 5" key="1">
    <citation type="submission" date="2013-08" db="EMBL/GenBank/DDBJ databases">
        <authorList>
            <person name="Durkin A.S."/>
            <person name="Haft D.R."/>
            <person name="McCorrison J."/>
            <person name="Torralba M."/>
            <person name="Gillis M."/>
            <person name="Haft D.H."/>
            <person name="Methe B."/>
            <person name="Sutton G."/>
            <person name="Nelson K.E."/>
        </authorList>
    </citation>
    <scope>NUCLEOTIDE SEQUENCE [LARGE SCALE GENOMIC DNA]</scope>
    <source>
        <strain evidence="4 5">F0195</strain>
    </source>
</reference>
<sequence>MGNETNSRDAILGRALELFARRGYDGVGVAQVAEAAGVTKPTLYYFFHSKEGLLAAVLEEQYASFNHALAEACVYEPHPHEYGRDVRPALLRVAQLYYSAARTNTDFYLLRLSLSFAPPDSAITRMAEPYMHEQYAIVTRLFHDIGACHGGVRGRELSCAAHLVAMLNADVAFWHQGRGSLDDDQAEATVRQFMHGIFS</sequence>
<dbReference type="EMBL" id="AWEZ01000061">
    <property type="protein sequence ID" value="ERL06987.1"/>
    <property type="molecule type" value="Genomic_DNA"/>
</dbReference>